<protein>
    <recommendedName>
        <fullName evidence="1">DUSP domain-containing protein</fullName>
    </recommendedName>
</protein>
<dbReference type="Pfam" id="PF06337">
    <property type="entry name" value="DUSP"/>
    <property type="match status" value="1"/>
</dbReference>
<evidence type="ECO:0000313" key="2">
    <source>
        <dbReference type="EMBL" id="TNV82814.1"/>
    </source>
</evidence>
<dbReference type="Proteomes" id="UP000785679">
    <property type="component" value="Unassembled WGS sequence"/>
</dbReference>
<dbReference type="AlphaFoldDB" id="A0A8J8NY75"/>
<keyword evidence="3" id="KW-1185">Reference proteome</keyword>
<dbReference type="Gene3D" id="3.30.2230.10">
    <property type="entry name" value="DUSP-like"/>
    <property type="match status" value="1"/>
</dbReference>
<dbReference type="InterPro" id="IPR006615">
    <property type="entry name" value="Pept_C19_DUSP"/>
</dbReference>
<dbReference type="InterPro" id="IPR035927">
    <property type="entry name" value="DUSP-like_sf"/>
</dbReference>
<evidence type="ECO:0000313" key="3">
    <source>
        <dbReference type="Proteomes" id="UP000785679"/>
    </source>
</evidence>
<reference evidence="2" key="1">
    <citation type="submission" date="2019-06" db="EMBL/GenBank/DDBJ databases">
        <authorList>
            <person name="Zheng W."/>
        </authorList>
    </citation>
    <scope>NUCLEOTIDE SEQUENCE</scope>
    <source>
        <strain evidence="2">QDHG01</strain>
    </source>
</reference>
<accession>A0A8J8NY75</accession>
<name>A0A8J8NY75_HALGN</name>
<dbReference type="OrthoDB" id="10657487at2759"/>
<evidence type="ECO:0000259" key="1">
    <source>
        <dbReference type="PROSITE" id="PS51283"/>
    </source>
</evidence>
<feature type="domain" description="DUSP" evidence="1">
    <location>
        <begin position="1"/>
        <end position="164"/>
    </location>
</feature>
<gene>
    <name evidence="2" type="ORF">FGO68_gene5812</name>
</gene>
<comment type="caution">
    <text evidence="2">The sequence shown here is derived from an EMBL/GenBank/DDBJ whole genome shotgun (WGS) entry which is preliminary data.</text>
</comment>
<dbReference type="GO" id="GO:0004843">
    <property type="term" value="F:cysteine-type deubiquitinase activity"/>
    <property type="evidence" value="ECO:0007669"/>
    <property type="project" value="InterPro"/>
</dbReference>
<dbReference type="EMBL" id="RRYP01004506">
    <property type="protein sequence ID" value="TNV82814.1"/>
    <property type="molecule type" value="Genomic_DNA"/>
</dbReference>
<organism evidence="2 3">
    <name type="scientific">Halteria grandinella</name>
    <dbReference type="NCBI Taxonomy" id="5974"/>
    <lineage>
        <taxon>Eukaryota</taxon>
        <taxon>Sar</taxon>
        <taxon>Alveolata</taxon>
        <taxon>Ciliophora</taxon>
        <taxon>Intramacronucleata</taxon>
        <taxon>Spirotrichea</taxon>
        <taxon>Stichotrichia</taxon>
        <taxon>Sporadotrichida</taxon>
        <taxon>Halteriidae</taxon>
        <taxon>Halteria</taxon>
    </lineage>
</organism>
<sequence length="200" mass="23727">MKKEAELYGVKSDGIYKNQGCYGYVNETKYLVSATWWRRWCDFANLGDQVLNDSAFNNQQRLPSNFNTHATLPDEENPSTLKQINHARNFSMYDKPGPISNEHLLLDRKAHFIDKSKKTVFAQPHYYLKYDLIEHFDYEVVSQELWTHLQSWYGADYVIPRKMRRGEVIDGGFKRKMYIELYPGKLLLALMRYYRGHNRP</sequence>
<proteinExistence type="predicted"/>
<dbReference type="SMART" id="SM00695">
    <property type="entry name" value="DUSP"/>
    <property type="match status" value="1"/>
</dbReference>
<dbReference type="SUPFAM" id="SSF143791">
    <property type="entry name" value="DUSP-like"/>
    <property type="match status" value="1"/>
</dbReference>
<dbReference type="PROSITE" id="PS51283">
    <property type="entry name" value="DUSP"/>
    <property type="match status" value="1"/>
</dbReference>